<proteinExistence type="predicted"/>
<dbReference type="AlphaFoldDB" id="A0A834MZR4"/>
<evidence type="ECO:0000313" key="2">
    <source>
        <dbReference type="EMBL" id="KAF7390500.1"/>
    </source>
</evidence>
<organism evidence="2 3">
    <name type="scientific">Vespula pensylvanica</name>
    <name type="common">Western yellow jacket</name>
    <name type="synonym">Wasp</name>
    <dbReference type="NCBI Taxonomy" id="30213"/>
    <lineage>
        <taxon>Eukaryota</taxon>
        <taxon>Metazoa</taxon>
        <taxon>Ecdysozoa</taxon>
        <taxon>Arthropoda</taxon>
        <taxon>Hexapoda</taxon>
        <taxon>Insecta</taxon>
        <taxon>Pterygota</taxon>
        <taxon>Neoptera</taxon>
        <taxon>Endopterygota</taxon>
        <taxon>Hymenoptera</taxon>
        <taxon>Apocrita</taxon>
        <taxon>Aculeata</taxon>
        <taxon>Vespoidea</taxon>
        <taxon>Vespidae</taxon>
        <taxon>Vespinae</taxon>
        <taxon>Vespula</taxon>
    </lineage>
</organism>
<name>A0A834MZR4_VESPE</name>
<sequence length="95" mass="11511">MSNSSNCQEISRRNKRERRKYDNKERTTNGTRVIEKTSLTKTLKYYYDRFRYYHFYIADKLDTIIAAICLWIIKLYFSLMGYGPIINETETMIDE</sequence>
<reference evidence="2" key="1">
    <citation type="journal article" date="2020" name="G3 (Bethesda)">
        <title>High-Quality Assemblies for Three Invasive Social Wasps from the &lt;i&gt;Vespula&lt;/i&gt; Genus.</title>
        <authorList>
            <person name="Harrop T.W.R."/>
            <person name="Guhlin J."/>
            <person name="McLaughlin G.M."/>
            <person name="Permina E."/>
            <person name="Stockwell P."/>
            <person name="Gilligan J."/>
            <person name="Le Lec M.F."/>
            <person name="Gruber M.A.M."/>
            <person name="Quinn O."/>
            <person name="Lovegrove M."/>
            <person name="Duncan E.J."/>
            <person name="Remnant E.J."/>
            <person name="Van Eeckhoven J."/>
            <person name="Graham B."/>
            <person name="Knapp R.A."/>
            <person name="Langford K.W."/>
            <person name="Kronenberg Z."/>
            <person name="Press M.O."/>
            <person name="Eacker S.M."/>
            <person name="Wilson-Rankin E.E."/>
            <person name="Purcell J."/>
            <person name="Lester P.J."/>
            <person name="Dearden P.K."/>
        </authorList>
    </citation>
    <scope>NUCLEOTIDE SEQUENCE</scope>
    <source>
        <strain evidence="2">Volc-1</strain>
    </source>
</reference>
<evidence type="ECO:0000313" key="3">
    <source>
        <dbReference type="Proteomes" id="UP000600918"/>
    </source>
</evidence>
<keyword evidence="3" id="KW-1185">Reference proteome</keyword>
<protein>
    <submittedName>
        <fullName evidence="2">Uncharacterized protein</fullName>
    </submittedName>
</protein>
<dbReference type="EMBL" id="JACSDY010000023">
    <property type="protein sequence ID" value="KAF7390500.1"/>
    <property type="molecule type" value="Genomic_DNA"/>
</dbReference>
<evidence type="ECO:0000256" key="1">
    <source>
        <dbReference type="SAM" id="MobiDB-lite"/>
    </source>
</evidence>
<accession>A0A834MZR4</accession>
<dbReference type="Proteomes" id="UP000600918">
    <property type="component" value="Unassembled WGS sequence"/>
</dbReference>
<feature type="region of interest" description="Disordered" evidence="1">
    <location>
        <begin position="1"/>
        <end position="27"/>
    </location>
</feature>
<comment type="caution">
    <text evidence="2">The sequence shown here is derived from an EMBL/GenBank/DDBJ whole genome shotgun (WGS) entry which is preliminary data.</text>
</comment>
<gene>
    <name evidence="2" type="ORF">H0235_017662</name>
</gene>